<accession>Q1K5C0</accession>
<organism evidence="2 3">
    <name type="scientific">Neurospora crassa (strain ATCC 24698 / 74-OR23-1A / CBS 708.71 / DSM 1257 / FGSC 987)</name>
    <dbReference type="NCBI Taxonomy" id="367110"/>
    <lineage>
        <taxon>Eukaryota</taxon>
        <taxon>Fungi</taxon>
        <taxon>Dikarya</taxon>
        <taxon>Ascomycota</taxon>
        <taxon>Pezizomycotina</taxon>
        <taxon>Sordariomycetes</taxon>
        <taxon>Sordariomycetidae</taxon>
        <taxon>Sordariales</taxon>
        <taxon>Sordariaceae</taxon>
        <taxon>Neurospora</taxon>
    </lineage>
</organism>
<dbReference type="InParanoid" id="Q1K5C0"/>
<dbReference type="GeneID" id="3872862"/>
<name>Q1K5C0_NEUCR</name>
<reference evidence="2 3" key="1">
    <citation type="journal article" date="2003" name="Nature">
        <title>The genome sequence of the filamentous fungus Neurospora crassa.</title>
        <authorList>
            <person name="Galagan J.E."/>
            <person name="Calvo S.E."/>
            <person name="Borkovich K.A."/>
            <person name="Selker E.U."/>
            <person name="Read N.D."/>
            <person name="Jaffe D."/>
            <person name="FitzHugh W."/>
            <person name="Ma L.J."/>
            <person name="Smirnov S."/>
            <person name="Purcell S."/>
            <person name="Rehman B."/>
            <person name="Elkins T."/>
            <person name="Engels R."/>
            <person name="Wang S."/>
            <person name="Nielsen C.B."/>
            <person name="Butler J."/>
            <person name="Endrizzi M."/>
            <person name="Qui D."/>
            <person name="Ianakiev P."/>
            <person name="Bell-Pedersen D."/>
            <person name="Nelson M.A."/>
            <person name="Werner-Washburne M."/>
            <person name="Selitrennikoff C.P."/>
            <person name="Kinsey J.A."/>
            <person name="Braun E.L."/>
            <person name="Zelter A."/>
            <person name="Schulte U."/>
            <person name="Kothe G.O."/>
            <person name="Jedd G."/>
            <person name="Mewes W."/>
            <person name="Staben C."/>
            <person name="Marcotte E."/>
            <person name="Greenberg D."/>
            <person name="Roy A."/>
            <person name="Foley K."/>
            <person name="Naylor J."/>
            <person name="Stange-Thomann N."/>
            <person name="Barrett R."/>
            <person name="Gnerre S."/>
            <person name="Kamal M."/>
            <person name="Kamvysselis M."/>
            <person name="Mauceli E."/>
            <person name="Bielke C."/>
            <person name="Rudd S."/>
            <person name="Frishman D."/>
            <person name="Krystofova S."/>
            <person name="Rasmussen C."/>
            <person name="Metzenberg R.L."/>
            <person name="Perkins D.D."/>
            <person name="Kroken S."/>
            <person name="Cogoni C."/>
            <person name="Macino G."/>
            <person name="Catcheside D."/>
            <person name="Li W."/>
            <person name="Pratt R.J."/>
            <person name="Osmani S.A."/>
            <person name="DeSouza C.P."/>
            <person name="Glass L."/>
            <person name="Orbach M.J."/>
            <person name="Berglund J.A."/>
            <person name="Voelker R."/>
            <person name="Yarden O."/>
            <person name="Plamann M."/>
            <person name="Seiler S."/>
            <person name="Dunlap J."/>
            <person name="Radford A."/>
            <person name="Aramayo R."/>
            <person name="Natvig D.O."/>
            <person name="Alex L.A."/>
            <person name="Mannhaupt G."/>
            <person name="Ebbole D.J."/>
            <person name="Freitag M."/>
            <person name="Paulsen I."/>
            <person name="Sachs M.S."/>
            <person name="Lander E.S."/>
            <person name="Nusbaum C."/>
            <person name="Birren B."/>
        </authorList>
    </citation>
    <scope>NUCLEOTIDE SEQUENCE [LARGE SCALE GENOMIC DNA]</scope>
    <source>
        <strain evidence="3">ATCC 24698 / 74-OR23-1A / CBS 708.71 / DSM 1257 / FGSC 987</strain>
    </source>
</reference>
<dbReference type="RefSeq" id="XP_956715.3">
    <property type="nucleotide sequence ID" value="XM_951622.3"/>
</dbReference>
<gene>
    <name evidence="2" type="ORF">NCU03429</name>
</gene>
<dbReference type="KEGG" id="ncr:NCU03429"/>
<protein>
    <submittedName>
        <fullName evidence="2">Uncharacterized protein</fullName>
    </submittedName>
</protein>
<evidence type="ECO:0000313" key="2">
    <source>
        <dbReference type="EMBL" id="EAA27479.3"/>
    </source>
</evidence>
<evidence type="ECO:0000256" key="1">
    <source>
        <dbReference type="SAM" id="MobiDB-lite"/>
    </source>
</evidence>
<sequence>MGREGPGEGCLGALVPGAVGQEGVLGQKEAQERGYGQKGDGRCRRRPTPERQMTYVPSFDSVRCPSKLSVSQEWKSSNKFGDCVVTTPQQDVCHSDTASYTTTTWLRNMTIPASQPHFDSHTATLFLEALWPVARHTFFACPSTLGLDIDRECRGLRNHRSPDLQPFRAAEHHDSRTARLCGLAITCHQPLIGAGIDGFDPSKHDRDKNQYSLWSVYLGYREVNGIVQYADAPARPRAFKTV</sequence>
<evidence type="ECO:0000313" key="3">
    <source>
        <dbReference type="Proteomes" id="UP000001805"/>
    </source>
</evidence>
<dbReference type="AlphaFoldDB" id="Q1K5C0"/>
<dbReference type="HOGENOM" id="CLU_1147456_0_0_1"/>
<feature type="region of interest" description="Disordered" evidence="1">
    <location>
        <begin position="22"/>
        <end position="51"/>
    </location>
</feature>
<proteinExistence type="predicted"/>
<dbReference type="VEuPathDB" id="FungiDB:NCU03429"/>
<dbReference type="Proteomes" id="UP000001805">
    <property type="component" value="Chromosome 6, Linkage Group II"/>
</dbReference>
<keyword evidence="3" id="KW-1185">Reference proteome</keyword>
<dbReference type="EMBL" id="CM002237">
    <property type="protein sequence ID" value="EAA27479.3"/>
    <property type="molecule type" value="Genomic_DNA"/>
</dbReference>